<dbReference type="RefSeq" id="WP_346581811.1">
    <property type="nucleotide sequence ID" value="NZ_JBDJLH010000011.1"/>
</dbReference>
<dbReference type="Pfam" id="PF00534">
    <property type="entry name" value="Glycos_transf_1"/>
    <property type="match status" value="1"/>
</dbReference>
<protein>
    <submittedName>
        <fullName evidence="3">Glycosyltransferase family 1 protein</fullName>
    </submittedName>
</protein>
<comment type="caution">
    <text evidence="3">The sequence shown here is derived from an EMBL/GenBank/DDBJ whole genome shotgun (WGS) entry which is preliminary data.</text>
</comment>
<keyword evidence="4" id="KW-1185">Reference proteome</keyword>
<sequence length="367" mass="41941">MKTIVISAVNLVEAGTLAILKDCLSYLSGLAAGGEYRIVAIVHKKELVDFPNIDYIETQWPKKRWINRLWYEYVSMKGISKSIGPVYLWFSLHDTTPTVVAERRAVYCHNAFPFYKWKLHDLVFAPKIMLFALFSKYIYKPNIRRNTHVVVQQGWLRTALSQMFSLDQRKVIVAPPAQKTTTFQTTEKDKSSGDYSFVFAGSPNSHKNFEVLCRAAEQLEKQGIVNFKIHITVKGDENKYARWLHKKWGHLQTVNFMGFVSRATLQQYYVDSDCLLYPSKVESWGLPISEFGQLNKPMLLADLPYAHDTAAGNEYVAYFNPEDATDLAQKIKSILVEDRSILKKIAATRLPAPSAGNWDQIFKILLG</sequence>
<dbReference type="CDD" id="cd03809">
    <property type="entry name" value="GT4_MtfB-like"/>
    <property type="match status" value="1"/>
</dbReference>
<evidence type="ECO:0000256" key="1">
    <source>
        <dbReference type="ARBA" id="ARBA00022679"/>
    </source>
</evidence>
<dbReference type="InterPro" id="IPR001296">
    <property type="entry name" value="Glyco_trans_1"/>
</dbReference>
<name>A0ABV0BY82_9SPHI</name>
<evidence type="ECO:0000313" key="3">
    <source>
        <dbReference type="EMBL" id="MEN5378948.1"/>
    </source>
</evidence>
<keyword evidence="1" id="KW-0808">Transferase</keyword>
<proteinExistence type="predicted"/>
<reference evidence="3 4" key="1">
    <citation type="submission" date="2024-04" db="EMBL/GenBank/DDBJ databases">
        <title>WGS of bacteria from Torrens River.</title>
        <authorList>
            <person name="Wyrsch E.R."/>
            <person name="Drigo B."/>
        </authorList>
    </citation>
    <scope>NUCLEOTIDE SEQUENCE [LARGE SCALE GENOMIC DNA]</scope>
    <source>
        <strain evidence="3 4">TWI391</strain>
    </source>
</reference>
<gene>
    <name evidence="3" type="ORF">ABE541_16925</name>
</gene>
<dbReference type="EMBL" id="JBDJNQ010000008">
    <property type="protein sequence ID" value="MEN5378948.1"/>
    <property type="molecule type" value="Genomic_DNA"/>
</dbReference>
<dbReference type="Gene3D" id="3.40.50.2000">
    <property type="entry name" value="Glycogen Phosphorylase B"/>
    <property type="match status" value="1"/>
</dbReference>
<feature type="domain" description="Glycosyl transferase family 1" evidence="2">
    <location>
        <begin position="188"/>
        <end position="338"/>
    </location>
</feature>
<dbReference type="Proteomes" id="UP001409291">
    <property type="component" value="Unassembled WGS sequence"/>
</dbReference>
<dbReference type="PANTHER" id="PTHR46401">
    <property type="entry name" value="GLYCOSYLTRANSFERASE WBBK-RELATED"/>
    <property type="match status" value="1"/>
</dbReference>
<dbReference type="SUPFAM" id="SSF53756">
    <property type="entry name" value="UDP-Glycosyltransferase/glycogen phosphorylase"/>
    <property type="match status" value="1"/>
</dbReference>
<organism evidence="3 4">
    <name type="scientific">Sphingobacterium kitahiroshimense</name>
    <dbReference type="NCBI Taxonomy" id="470446"/>
    <lineage>
        <taxon>Bacteria</taxon>
        <taxon>Pseudomonadati</taxon>
        <taxon>Bacteroidota</taxon>
        <taxon>Sphingobacteriia</taxon>
        <taxon>Sphingobacteriales</taxon>
        <taxon>Sphingobacteriaceae</taxon>
        <taxon>Sphingobacterium</taxon>
    </lineage>
</organism>
<evidence type="ECO:0000313" key="4">
    <source>
        <dbReference type="Proteomes" id="UP001409291"/>
    </source>
</evidence>
<accession>A0ABV0BY82</accession>
<dbReference type="PANTHER" id="PTHR46401:SF2">
    <property type="entry name" value="GLYCOSYLTRANSFERASE WBBK-RELATED"/>
    <property type="match status" value="1"/>
</dbReference>
<evidence type="ECO:0000259" key="2">
    <source>
        <dbReference type="Pfam" id="PF00534"/>
    </source>
</evidence>